<comment type="caution">
    <text evidence="3">The sequence shown here is derived from an EMBL/GenBank/DDBJ whole genome shotgun (WGS) entry which is preliminary data.</text>
</comment>
<evidence type="ECO:0000313" key="4">
    <source>
        <dbReference type="Proteomes" id="UP001317259"/>
    </source>
</evidence>
<dbReference type="InterPro" id="IPR003607">
    <property type="entry name" value="HD/PDEase_dom"/>
</dbReference>
<evidence type="ECO:0000313" key="3">
    <source>
        <dbReference type="EMBL" id="MCK2217372.1"/>
    </source>
</evidence>
<sequence>MSRDPLRPLLQAAGDRLDAEGLRKVRRAYAVAAHWHRDQRRHSGDPYITHPVAVAVILAEQGADHETLCAALLHDLLDGTACPEAELRREFGDRTVTLVLGLTELGRRSGPPAPGEFDDRVLLLKLADRLHNMRTLRWLPEVRRRAKARETLESFVPVAERLGWERAGRELQRLAAAHLPGRMSFAVLRTGAVLLPRRARGRWLEEWLGELHALPGRRARARFALGLLAGMPRMAAALRHRDVPGGPRRVRAPRGRGGGGDRRG</sequence>
<dbReference type="Proteomes" id="UP001317259">
    <property type="component" value="Unassembled WGS sequence"/>
</dbReference>
<feature type="region of interest" description="Disordered" evidence="1">
    <location>
        <begin position="242"/>
        <end position="264"/>
    </location>
</feature>
<reference evidence="3 4" key="1">
    <citation type="submission" date="2022-04" db="EMBL/GenBank/DDBJ databases">
        <title>Genome draft of Actinomadura sp. ATCC 31491.</title>
        <authorList>
            <person name="Shi X."/>
            <person name="Du Y."/>
        </authorList>
    </citation>
    <scope>NUCLEOTIDE SEQUENCE [LARGE SCALE GENOMIC DNA]</scope>
    <source>
        <strain evidence="3 4">ATCC 31491</strain>
    </source>
</reference>
<dbReference type="SUPFAM" id="SSF109604">
    <property type="entry name" value="HD-domain/PDEase-like"/>
    <property type="match status" value="1"/>
</dbReference>
<name>A0ABT0FYH2_9ACTN</name>
<dbReference type="Pfam" id="PF13328">
    <property type="entry name" value="HD_4"/>
    <property type="match status" value="2"/>
</dbReference>
<keyword evidence="4" id="KW-1185">Reference proteome</keyword>
<protein>
    <submittedName>
        <fullName evidence="3">HD domain-containing protein</fullName>
    </submittedName>
</protein>
<feature type="domain" description="HD/PDEase" evidence="2">
    <location>
        <begin position="43"/>
        <end position="142"/>
    </location>
</feature>
<evidence type="ECO:0000256" key="1">
    <source>
        <dbReference type="SAM" id="MobiDB-lite"/>
    </source>
</evidence>
<dbReference type="RefSeq" id="WP_242374995.1">
    <property type="nucleotide sequence ID" value="NZ_JAKRKC020000001.1"/>
</dbReference>
<dbReference type="SMART" id="SM00471">
    <property type="entry name" value="HDc"/>
    <property type="match status" value="1"/>
</dbReference>
<dbReference type="Gene3D" id="1.10.3210.10">
    <property type="entry name" value="Hypothetical protein af1432"/>
    <property type="match status" value="1"/>
</dbReference>
<dbReference type="PANTHER" id="PTHR21262:SF31">
    <property type="entry name" value="GTP PYROPHOSPHOKINASE"/>
    <property type="match status" value="1"/>
</dbReference>
<proteinExistence type="predicted"/>
<gene>
    <name evidence="3" type="ORF">MF672_026810</name>
</gene>
<organism evidence="3 4">
    <name type="scientific">Actinomadura luzonensis</name>
    <dbReference type="NCBI Taxonomy" id="2805427"/>
    <lineage>
        <taxon>Bacteria</taxon>
        <taxon>Bacillati</taxon>
        <taxon>Actinomycetota</taxon>
        <taxon>Actinomycetes</taxon>
        <taxon>Streptosporangiales</taxon>
        <taxon>Thermomonosporaceae</taxon>
        <taxon>Actinomadura</taxon>
    </lineage>
</organism>
<evidence type="ECO:0000259" key="2">
    <source>
        <dbReference type="SMART" id="SM00471"/>
    </source>
</evidence>
<dbReference type="CDD" id="cd00077">
    <property type="entry name" value="HDc"/>
    <property type="match status" value="1"/>
</dbReference>
<dbReference type="PANTHER" id="PTHR21262">
    <property type="entry name" value="GUANOSINE-3',5'-BIS DIPHOSPHATE 3'-PYROPHOSPHOHYDROLASE"/>
    <property type="match status" value="1"/>
</dbReference>
<accession>A0ABT0FYH2</accession>
<dbReference type="EMBL" id="JAKRKC020000001">
    <property type="protein sequence ID" value="MCK2217372.1"/>
    <property type="molecule type" value="Genomic_DNA"/>
</dbReference>